<reference evidence="3" key="1">
    <citation type="journal article" date="2020" name="Nat. Commun.">
        <title>Large-scale genome sequencing of mycorrhizal fungi provides insights into the early evolution of symbiotic traits.</title>
        <authorList>
            <person name="Miyauchi S."/>
            <person name="Kiss E."/>
            <person name="Kuo A."/>
            <person name="Drula E."/>
            <person name="Kohler A."/>
            <person name="Sanchez-Garcia M."/>
            <person name="Morin E."/>
            <person name="Andreopoulos B."/>
            <person name="Barry K.W."/>
            <person name="Bonito G."/>
            <person name="Buee M."/>
            <person name="Carver A."/>
            <person name="Chen C."/>
            <person name="Cichocki N."/>
            <person name="Clum A."/>
            <person name="Culley D."/>
            <person name="Crous P.W."/>
            <person name="Fauchery L."/>
            <person name="Girlanda M."/>
            <person name="Hayes R.D."/>
            <person name="Keri Z."/>
            <person name="LaButti K."/>
            <person name="Lipzen A."/>
            <person name="Lombard V."/>
            <person name="Magnuson J."/>
            <person name="Maillard F."/>
            <person name="Murat C."/>
            <person name="Nolan M."/>
            <person name="Ohm R.A."/>
            <person name="Pangilinan J."/>
            <person name="Pereira M.F."/>
            <person name="Perotto S."/>
            <person name="Peter M."/>
            <person name="Pfister S."/>
            <person name="Riley R."/>
            <person name="Sitrit Y."/>
            <person name="Stielow J.B."/>
            <person name="Szollosi G."/>
            <person name="Zifcakova L."/>
            <person name="Stursova M."/>
            <person name="Spatafora J.W."/>
            <person name="Tedersoo L."/>
            <person name="Vaario L.M."/>
            <person name="Yamada A."/>
            <person name="Yan M."/>
            <person name="Wang P."/>
            <person name="Xu J."/>
            <person name="Bruns T."/>
            <person name="Baldrian P."/>
            <person name="Vilgalys R."/>
            <person name="Dunand C."/>
            <person name="Henrissat B."/>
            <person name="Grigoriev I.V."/>
            <person name="Hibbett D."/>
            <person name="Nagy L.G."/>
            <person name="Martin F.M."/>
        </authorList>
    </citation>
    <scope>NUCLEOTIDE SEQUENCE</scope>
    <source>
        <strain evidence="3">UP504</strain>
    </source>
</reference>
<evidence type="ECO:0000313" key="3">
    <source>
        <dbReference type="EMBL" id="KAF9505277.1"/>
    </source>
</evidence>
<dbReference type="PROSITE" id="PS51253">
    <property type="entry name" value="HTH_CENPB"/>
    <property type="match status" value="1"/>
</dbReference>
<accession>A0A9P6AGQ4</accession>
<feature type="non-terminal residue" evidence="3">
    <location>
        <position position="107"/>
    </location>
</feature>
<gene>
    <name evidence="3" type="ORF">BS47DRAFT_1270289</name>
</gene>
<dbReference type="SUPFAM" id="SSF46689">
    <property type="entry name" value="Homeodomain-like"/>
    <property type="match status" value="1"/>
</dbReference>
<dbReference type="Gene3D" id="1.10.10.60">
    <property type="entry name" value="Homeodomain-like"/>
    <property type="match status" value="1"/>
</dbReference>
<evidence type="ECO:0000259" key="2">
    <source>
        <dbReference type="PROSITE" id="PS51253"/>
    </source>
</evidence>
<proteinExistence type="predicted"/>
<evidence type="ECO:0000313" key="4">
    <source>
        <dbReference type="Proteomes" id="UP000886523"/>
    </source>
</evidence>
<dbReference type="GO" id="GO:0003677">
    <property type="term" value="F:DNA binding"/>
    <property type="evidence" value="ECO:0007669"/>
    <property type="project" value="UniProtKB-KW"/>
</dbReference>
<feature type="domain" description="HTH CENPB-type" evidence="2">
    <location>
        <begin position="1"/>
        <end position="71"/>
    </location>
</feature>
<dbReference type="AlphaFoldDB" id="A0A9P6AGQ4"/>
<dbReference type="Proteomes" id="UP000886523">
    <property type="component" value="Unassembled WGS sequence"/>
</dbReference>
<evidence type="ECO:0000256" key="1">
    <source>
        <dbReference type="ARBA" id="ARBA00023125"/>
    </source>
</evidence>
<protein>
    <recommendedName>
        <fullName evidence="2">HTH CENPB-type domain-containing protein</fullName>
    </recommendedName>
</protein>
<dbReference type="EMBL" id="MU129163">
    <property type="protein sequence ID" value="KAF9505277.1"/>
    <property type="molecule type" value="Genomic_DNA"/>
</dbReference>
<keyword evidence="1" id="KW-0238">DNA-binding</keyword>
<keyword evidence="4" id="KW-1185">Reference proteome</keyword>
<organism evidence="3 4">
    <name type="scientific">Hydnum rufescens UP504</name>
    <dbReference type="NCBI Taxonomy" id="1448309"/>
    <lineage>
        <taxon>Eukaryota</taxon>
        <taxon>Fungi</taxon>
        <taxon>Dikarya</taxon>
        <taxon>Basidiomycota</taxon>
        <taxon>Agaricomycotina</taxon>
        <taxon>Agaricomycetes</taxon>
        <taxon>Cantharellales</taxon>
        <taxon>Hydnaceae</taxon>
        <taxon>Hydnum</taxon>
    </lineage>
</organism>
<dbReference type="OrthoDB" id="2668963at2759"/>
<dbReference type="InterPro" id="IPR006600">
    <property type="entry name" value="HTH_CenpB_DNA-bd_dom"/>
</dbReference>
<comment type="caution">
    <text evidence="3">The sequence shown here is derived from an EMBL/GenBank/DDBJ whole genome shotgun (WGS) entry which is preliminary data.</text>
</comment>
<name>A0A9P6AGQ4_9AGAM</name>
<dbReference type="Pfam" id="PF03221">
    <property type="entry name" value="HTH_Tnp_Tc5"/>
    <property type="match status" value="1"/>
</dbReference>
<feature type="non-terminal residue" evidence="3">
    <location>
        <position position="1"/>
    </location>
</feature>
<dbReference type="InterPro" id="IPR009057">
    <property type="entry name" value="Homeodomain-like_sf"/>
</dbReference>
<sequence>NATKAHLSVVESKVLIDWVIEQASQGFPFTHHMLREKAQALICMKCARPDFKLGKQWTHTFIAKHGTCISTYWSSSLDQCWACAVNPTTTKEWYKLVKDVLGGKFSD</sequence>